<evidence type="ECO:0000313" key="3">
    <source>
        <dbReference type="Proteomes" id="UP001454036"/>
    </source>
</evidence>
<evidence type="ECO:0000256" key="1">
    <source>
        <dbReference type="SAM" id="MobiDB-lite"/>
    </source>
</evidence>
<reference evidence="2 3" key="1">
    <citation type="submission" date="2024-01" db="EMBL/GenBank/DDBJ databases">
        <title>The complete chloroplast genome sequence of Lithospermum erythrorhizon: insights into the phylogenetic relationship among Boraginaceae species and the maternal lineages of purple gromwells.</title>
        <authorList>
            <person name="Okada T."/>
            <person name="Watanabe K."/>
        </authorList>
    </citation>
    <scope>NUCLEOTIDE SEQUENCE [LARGE SCALE GENOMIC DNA]</scope>
</reference>
<sequence>MHGYSKISKIHSSRSKSIDFSDLIIPPQPQKTNENISPNHVHETEESKQSNNNLESKNSNNGSSHFSSEMEYEENDQKNSDMNINSFKLSRNFSVSSSTGSQRFMRLDRQSSKKAIQSAVKKAFSVSRSSSVSEKYTRMNNEQFDSSPLNEVLEGNNLTDNNDEIMQSRSMKKEKTSGGKRILKACKRLFGL</sequence>
<proteinExistence type="predicted"/>
<evidence type="ECO:0000313" key="2">
    <source>
        <dbReference type="EMBL" id="GAA0172830.1"/>
    </source>
</evidence>
<gene>
    <name evidence="2" type="ORF">LIER_26575</name>
</gene>
<feature type="compositionally biased region" description="Low complexity" evidence="1">
    <location>
        <begin position="49"/>
        <end position="64"/>
    </location>
</feature>
<feature type="region of interest" description="Disordered" evidence="1">
    <location>
        <begin position="1"/>
        <end position="77"/>
    </location>
</feature>
<comment type="caution">
    <text evidence="2">The sequence shown here is derived from an EMBL/GenBank/DDBJ whole genome shotgun (WGS) entry which is preliminary data.</text>
</comment>
<dbReference type="PANTHER" id="PTHR38386:SF6">
    <property type="entry name" value="OS05G0426900 PROTEIN"/>
    <property type="match status" value="1"/>
</dbReference>
<dbReference type="EMBL" id="BAABME010008305">
    <property type="protein sequence ID" value="GAA0172830.1"/>
    <property type="molecule type" value="Genomic_DNA"/>
</dbReference>
<dbReference type="PANTHER" id="PTHR38386">
    <property type="entry name" value="OS05G0426900 PROTEIN"/>
    <property type="match status" value="1"/>
</dbReference>
<dbReference type="AlphaFoldDB" id="A0AAV3RAE0"/>
<organism evidence="2 3">
    <name type="scientific">Lithospermum erythrorhizon</name>
    <name type="common">Purple gromwell</name>
    <name type="synonym">Lithospermum officinale var. erythrorhizon</name>
    <dbReference type="NCBI Taxonomy" id="34254"/>
    <lineage>
        <taxon>Eukaryota</taxon>
        <taxon>Viridiplantae</taxon>
        <taxon>Streptophyta</taxon>
        <taxon>Embryophyta</taxon>
        <taxon>Tracheophyta</taxon>
        <taxon>Spermatophyta</taxon>
        <taxon>Magnoliopsida</taxon>
        <taxon>eudicotyledons</taxon>
        <taxon>Gunneridae</taxon>
        <taxon>Pentapetalae</taxon>
        <taxon>asterids</taxon>
        <taxon>lamiids</taxon>
        <taxon>Boraginales</taxon>
        <taxon>Boraginaceae</taxon>
        <taxon>Boraginoideae</taxon>
        <taxon>Lithospermeae</taxon>
        <taxon>Lithospermum</taxon>
    </lineage>
</organism>
<accession>A0AAV3RAE0</accession>
<protein>
    <submittedName>
        <fullName evidence="2">Uncharacterized protein</fullName>
    </submittedName>
</protein>
<dbReference type="Proteomes" id="UP001454036">
    <property type="component" value="Unassembled WGS sequence"/>
</dbReference>
<name>A0AAV3RAE0_LITER</name>
<keyword evidence="3" id="KW-1185">Reference proteome</keyword>